<protein>
    <submittedName>
        <fullName evidence="2">Uncharacterized protein</fullName>
    </submittedName>
</protein>
<dbReference type="AlphaFoldDB" id="A0A1Y2J5N2"/>
<dbReference type="Proteomes" id="UP000193067">
    <property type="component" value="Unassembled WGS sequence"/>
</dbReference>
<accession>A0A1Y2J5N2</accession>
<evidence type="ECO:0000313" key="3">
    <source>
        <dbReference type="Proteomes" id="UP000193067"/>
    </source>
</evidence>
<evidence type="ECO:0000256" key="1">
    <source>
        <dbReference type="SAM" id="MobiDB-lite"/>
    </source>
</evidence>
<proteinExistence type="predicted"/>
<dbReference type="EMBL" id="KZ084086">
    <property type="protein sequence ID" value="OSD08213.1"/>
    <property type="molecule type" value="Genomic_DNA"/>
</dbReference>
<gene>
    <name evidence="2" type="ORF">PYCCODRAFT_1038</name>
</gene>
<reference evidence="2 3" key="1">
    <citation type="journal article" date="2015" name="Biotechnol. Biofuels">
        <title>Enhanced degradation of softwood versus hardwood by the white-rot fungus Pycnoporus coccineus.</title>
        <authorList>
            <person name="Couturier M."/>
            <person name="Navarro D."/>
            <person name="Chevret D."/>
            <person name="Henrissat B."/>
            <person name="Piumi F."/>
            <person name="Ruiz-Duenas F.J."/>
            <person name="Martinez A.T."/>
            <person name="Grigoriev I.V."/>
            <person name="Riley R."/>
            <person name="Lipzen A."/>
            <person name="Berrin J.G."/>
            <person name="Master E.R."/>
            <person name="Rosso M.N."/>
        </authorList>
    </citation>
    <scope>NUCLEOTIDE SEQUENCE [LARGE SCALE GENOMIC DNA]</scope>
    <source>
        <strain evidence="2 3">BRFM310</strain>
    </source>
</reference>
<keyword evidence="3" id="KW-1185">Reference proteome</keyword>
<sequence length="169" mass="18871">MARASTDASAGPFEFRLTGVLGDCVQTSQVSRRVIFAQLPKVNPSSPPFLFCHRVQARVQSGDCLVQNQESVRYVAQRMTPVLPRLCPPLPCSLPVRQRLLDNAETQQRRSDPGMRHHRFSPSTNRDLIPPSLCVPERLARAANVSRSEIFPPPPSPLNLIAGCSRWQY</sequence>
<evidence type="ECO:0000313" key="2">
    <source>
        <dbReference type="EMBL" id="OSD08213.1"/>
    </source>
</evidence>
<organism evidence="2 3">
    <name type="scientific">Trametes coccinea (strain BRFM310)</name>
    <name type="common">Pycnoporus coccineus</name>
    <dbReference type="NCBI Taxonomy" id="1353009"/>
    <lineage>
        <taxon>Eukaryota</taxon>
        <taxon>Fungi</taxon>
        <taxon>Dikarya</taxon>
        <taxon>Basidiomycota</taxon>
        <taxon>Agaricomycotina</taxon>
        <taxon>Agaricomycetes</taxon>
        <taxon>Polyporales</taxon>
        <taxon>Polyporaceae</taxon>
        <taxon>Trametes</taxon>
    </lineage>
</organism>
<feature type="region of interest" description="Disordered" evidence="1">
    <location>
        <begin position="105"/>
        <end position="126"/>
    </location>
</feature>
<feature type="compositionally biased region" description="Basic and acidic residues" evidence="1">
    <location>
        <begin position="105"/>
        <end position="115"/>
    </location>
</feature>
<name>A0A1Y2J5N2_TRAC3</name>